<organism evidence="2 3">
    <name type="scientific">Arcticibacter svalbardensis MN12-7</name>
    <dbReference type="NCBI Taxonomy" id="1150600"/>
    <lineage>
        <taxon>Bacteria</taxon>
        <taxon>Pseudomonadati</taxon>
        <taxon>Bacteroidota</taxon>
        <taxon>Sphingobacteriia</taxon>
        <taxon>Sphingobacteriales</taxon>
        <taxon>Sphingobacteriaceae</taxon>
        <taxon>Arcticibacter</taxon>
    </lineage>
</organism>
<dbReference type="STRING" id="1150600.ADIARSV_3797"/>
<feature type="region of interest" description="Disordered" evidence="1">
    <location>
        <begin position="171"/>
        <end position="206"/>
    </location>
</feature>
<sequence length="206" mass="23825">MLKMVETEQALMTYYGLPFTLKYSELFQFFALKEDFVLADIAEFILSLEEAANEYILQPVLTDVQLLQQAKENSLKAEDVLPELSLHLQPQHYYLFLYDVLFLQEDIDAAAILQEMQLVSENQIAGRLHLIGIDNMLLAEEDNNDIWEMGLQFLGDFMGGYPRYAEENLCNKSANPFDPDYDDDDDDDKPDPFDPDYNDIKPDPFI</sequence>
<protein>
    <submittedName>
        <fullName evidence="2">Uncharacterized protein</fullName>
    </submittedName>
</protein>
<reference evidence="2 3" key="1">
    <citation type="journal article" date="2013" name="Genome Announc.">
        <title>Draft Genome Sequence of Arcticibacter svalbardensis Strain MN12-7T, a Member of the Family Sphingobacteriaceae Isolated from an Arctic Soil Sample.</title>
        <authorList>
            <person name="Shivaji S."/>
            <person name="Ara S."/>
            <person name="Prasad S."/>
            <person name="Manasa B.P."/>
            <person name="Begum Z."/>
            <person name="Singh A."/>
            <person name="Kumar Pinnaka A."/>
        </authorList>
    </citation>
    <scope>NUCLEOTIDE SEQUENCE [LARGE SCALE GENOMIC DNA]</scope>
    <source>
        <strain evidence="2 3">MN12-7</strain>
    </source>
</reference>
<evidence type="ECO:0000256" key="1">
    <source>
        <dbReference type="SAM" id="MobiDB-lite"/>
    </source>
</evidence>
<feature type="compositionally biased region" description="Acidic residues" evidence="1">
    <location>
        <begin position="179"/>
        <end position="197"/>
    </location>
</feature>
<gene>
    <name evidence="2" type="ORF">ADIARSV_3797</name>
</gene>
<evidence type="ECO:0000313" key="3">
    <source>
        <dbReference type="Proteomes" id="UP000014174"/>
    </source>
</evidence>
<evidence type="ECO:0000313" key="2">
    <source>
        <dbReference type="EMBL" id="EOR93041.1"/>
    </source>
</evidence>
<dbReference type="EMBL" id="AQPN01000134">
    <property type="protein sequence ID" value="EOR93041.1"/>
    <property type="molecule type" value="Genomic_DNA"/>
</dbReference>
<comment type="caution">
    <text evidence="2">The sequence shown here is derived from an EMBL/GenBank/DDBJ whole genome shotgun (WGS) entry which is preliminary data.</text>
</comment>
<keyword evidence="3" id="KW-1185">Reference proteome</keyword>
<dbReference type="Proteomes" id="UP000014174">
    <property type="component" value="Unassembled WGS sequence"/>
</dbReference>
<accession>R9GMV5</accession>
<dbReference type="AlphaFoldDB" id="R9GMV5"/>
<proteinExistence type="predicted"/>
<name>R9GMV5_9SPHI</name>